<dbReference type="EMBL" id="JABWMJ010000005">
    <property type="protein sequence ID" value="NUZ06491.1"/>
    <property type="molecule type" value="Genomic_DNA"/>
</dbReference>
<dbReference type="AlphaFoldDB" id="A0A7Y6NNS0"/>
<reference evidence="1 2" key="1">
    <citation type="submission" date="2020-06" db="EMBL/GenBank/DDBJ databases">
        <title>Schlegella sp. ID0723 isolated from air conditioner.</title>
        <authorList>
            <person name="Kim D.Y."/>
            <person name="Kim D.-U."/>
        </authorList>
    </citation>
    <scope>NUCLEOTIDE SEQUENCE [LARGE SCALE GENOMIC DNA]</scope>
    <source>
        <strain evidence="1 2">ID0723</strain>
    </source>
</reference>
<evidence type="ECO:0000313" key="1">
    <source>
        <dbReference type="EMBL" id="NUZ06491.1"/>
    </source>
</evidence>
<proteinExistence type="predicted"/>
<evidence type="ECO:0000313" key="2">
    <source>
        <dbReference type="Proteomes" id="UP000529637"/>
    </source>
</evidence>
<protein>
    <submittedName>
        <fullName evidence="1">Uncharacterized protein</fullName>
    </submittedName>
</protein>
<sequence length="66" mass="6925">MDEYTMTWSDAVRAEASASALADGTWAPAPTGAASARPAEAAADRATAPWLGLLARRLPRPNEDRA</sequence>
<dbReference type="Proteomes" id="UP000529637">
    <property type="component" value="Unassembled WGS sequence"/>
</dbReference>
<organism evidence="1 2">
    <name type="scientific">Piscinibacter koreensis</name>
    <dbReference type="NCBI Taxonomy" id="2742824"/>
    <lineage>
        <taxon>Bacteria</taxon>
        <taxon>Pseudomonadati</taxon>
        <taxon>Pseudomonadota</taxon>
        <taxon>Betaproteobacteria</taxon>
        <taxon>Burkholderiales</taxon>
        <taxon>Sphaerotilaceae</taxon>
        <taxon>Piscinibacter</taxon>
    </lineage>
</organism>
<comment type="caution">
    <text evidence="1">The sequence shown here is derived from an EMBL/GenBank/DDBJ whole genome shotgun (WGS) entry which is preliminary data.</text>
</comment>
<dbReference type="RefSeq" id="WP_176069343.1">
    <property type="nucleotide sequence ID" value="NZ_JABWMJ010000005.1"/>
</dbReference>
<gene>
    <name evidence="1" type="ORF">HQN59_12035</name>
</gene>
<name>A0A7Y6NNS0_9BURK</name>
<keyword evidence="2" id="KW-1185">Reference proteome</keyword>
<accession>A0A7Y6NNS0</accession>